<feature type="chain" id="PRO_5030758397" evidence="3">
    <location>
        <begin position="32"/>
        <end position="239"/>
    </location>
</feature>
<protein>
    <submittedName>
        <fullName evidence="5">Uncharacterized protein YcnI</fullName>
    </submittedName>
</protein>
<evidence type="ECO:0000256" key="2">
    <source>
        <dbReference type="SAM" id="Phobius"/>
    </source>
</evidence>
<evidence type="ECO:0000313" key="5">
    <source>
        <dbReference type="EMBL" id="MBB3077662.1"/>
    </source>
</evidence>
<dbReference type="InterPro" id="IPR038507">
    <property type="entry name" value="YcnI-like_sf"/>
</dbReference>
<gene>
    <name evidence="5" type="ORF">FHS41_004169</name>
</gene>
<feature type="transmembrane region" description="Helical" evidence="2">
    <location>
        <begin position="210"/>
        <end position="231"/>
    </location>
</feature>
<dbReference type="EMBL" id="JACHXE010000004">
    <property type="protein sequence ID" value="MBB3077662.1"/>
    <property type="molecule type" value="Genomic_DNA"/>
</dbReference>
<proteinExistence type="predicted"/>
<accession>A0A7W4ZS41</accession>
<evidence type="ECO:0000313" key="6">
    <source>
        <dbReference type="Proteomes" id="UP000572907"/>
    </source>
</evidence>
<dbReference type="Gene3D" id="2.60.40.2230">
    <property type="entry name" value="Uncharacterised protein YcnI-like PF07987, DUF1775"/>
    <property type="match status" value="1"/>
</dbReference>
<keyword evidence="2" id="KW-0812">Transmembrane</keyword>
<dbReference type="Proteomes" id="UP000572907">
    <property type="component" value="Unassembled WGS sequence"/>
</dbReference>
<keyword evidence="2" id="KW-0472">Membrane</keyword>
<evidence type="ECO:0000256" key="1">
    <source>
        <dbReference type="SAM" id="MobiDB-lite"/>
    </source>
</evidence>
<dbReference type="AlphaFoldDB" id="A0A7W4ZS41"/>
<organism evidence="5 6">
    <name type="scientific">Streptomyces violarus</name>
    <dbReference type="NCBI Taxonomy" id="67380"/>
    <lineage>
        <taxon>Bacteria</taxon>
        <taxon>Bacillati</taxon>
        <taxon>Actinomycetota</taxon>
        <taxon>Actinomycetes</taxon>
        <taxon>Kitasatosporales</taxon>
        <taxon>Streptomycetaceae</taxon>
        <taxon>Streptomyces</taxon>
    </lineage>
</organism>
<comment type="caution">
    <text evidence="5">The sequence shown here is derived from an EMBL/GenBank/DDBJ whole genome shotgun (WGS) entry which is preliminary data.</text>
</comment>
<sequence length="239" mass="24535">MLKKHGTARRLALLTAATATAVLLTAGPAVAHVEVEADNAQALAENVKLTFVAESESADAGITELRVVLPEGIAPADVAYDGGPEGWKFSARDDGYVVKGPAVKVGEGAEHSVVIRQLPDAKELAFKTLQTYSDGRIDRWIQLGEPSGDGHGNEAPALDLKAAAPGAKPVSPSPSKTPSESPSPTPTTSETSPSPAARAKEKDEDSGMSAGAWIGIGAAVLVVVGGAVYLVRRRAGAQQ</sequence>
<keyword evidence="2" id="KW-1133">Transmembrane helix</keyword>
<keyword evidence="3" id="KW-0732">Signal</keyword>
<evidence type="ECO:0000259" key="4">
    <source>
        <dbReference type="Pfam" id="PF07987"/>
    </source>
</evidence>
<feature type="domain" description="YncI copper-binding" evidence="4">
    <location>
        <begin position="102"/>
        <end position="160"/>
    </location>
</feature>
<dbReference type="Pfam" id="PF07987">
    <property type="entry name" value="DUF1775"/>
    <property type="match status" value="1"/>
</dbReference>
<evidence type="ECO:0000256" key="3">
    <source>
        <dbReference type="SAM" id="SignalP"/>
    </source>
</evidence>
<name>A0A7W4ZS41_9ACTN</name>
<feature type="compositionally biased region" description="Low complexity" evidence="1">
    <location>
        <begin position="168"/>
        <end position="195"/>
    </location>
</feature>
<dbReference type="RefSeq" id="WP_184593658.1">
    <property type="nucleotide sequence ID" value="NZ_BMUP01000013.1"/>
</dbReference>
<dbReference type="InterPro" id="IPR012533">
    <property type="entry name" value="YcnI-copper_dom"/>
</dbReference>
<feature type="signal peptide" evidence="3">
    <location>
        <begin position="1"/>
        <end position="31"/>
    </location>
</feature>
<feature type="region of interest" description="Disordered" evidence="1">
    <location>
        <begin position="164"/>
        <end position="208"/>
    </location>
</feature>
<keyword evidence="6" id="KW-1185">Reference proteome</keyword>
<reference evidence="5 6" key="1">
    <citation type="submission" date="2020-08" db="EMBL/GenBank/DDBJ databases">
        <title>Genomic Encyclopedia of Type Strains, Phase III (KMG-III): the genomes of soil and plant-associated and newly described type strains.</title>
        <authorList>
            <person name="Whitman W."/>
        </authorList>
    </citation>
    <scope>NUCLEOTIDE SEQUENCE [LARGE SCALE GENOMIC DNA]</scope>
    <source>
        <strain evidence="5 6">CECT 3237</strain>
    </source>
</reference>